<dbReference type="Proteomes" id="UP000271870">
    <property type="component" value="Unassembled WGS sequence"/>
</dbReference>
<evidence type="ECO:0000313" key="2">
    <source>
        <dbReference type="EMBL" id="RNM23667.1"/>
    </source>
</evidence>
<reference evidence="2 3" key="1">
    <citation type="submission" date="2018-11" db="EMBL/GenBank/DDBJ databases">
        <title>Characterization of surface water Dickeya isolates.</title>
        <authorList>
            <person name="Van Gijsegem F."/>
            <person name="Pedron J."/>
        </authorList>
    </citation>
    <scope>NUCLEOTIDE SEQUENCE [LARGE SCALE GENOMIC DNA]</scope>
    <source>
        <strain evidence="2 3">FVG10-MFV-A16</strain>
    </source>
</reference>
<evidence type="ECO:0000256" key="1">
    <source>
        <dbReference type="SAM" id="MobiDB-lite"/>
    </source>
</evidence>
<sequence>MGEIILNLDLPEYQDDFLAETTDSNQLWQQQANRKLADLLKKMGNDAHRYKEQCQHDSKETHQKLSSYHHAIFISGARGAGKTVFLKNAEAIWQHETARQDNNPNLHFMPVIDPTLLNINERFSEVIIASVYAAVEEKLTNQAISKTPKDNFYQSLKDLSGALVKPSELAELRGIDRVQKYRSGIHLEQYFHQFLIASVELLGCDALVLPIDDVDMKISNAFEVLDDIRCLLSCPLVLPLVSGDDKLYRHLVTLQFEGELVKNKEASNAEEGRREATRLSDAYLTKVFPHPVRLPLQPIDQLLPQLVIQDKENAEVMTYGKYAAAIKEVFYPLCNGLERSTDWPQPANAREVTQLVRLLPPSGLLSPHDLKLSGDSQEALWRTFSHWAEAKQDGAALTNAESYLYLRAAQKPEDFSLARLIAFNPLLQKERYYWAKKHFHSQQVERINELKTTSGRGEDFNRKILDTVFSEHLAVLRSMPALEYIKDVFSLSGKVVDKELGGRLLIALYTHHNYYSKNQNRFYHIFFSRAFEILIWSMLAVTDNLSSSHSSLPCDIKSIIGNVFKNMPFYSVFAMNPTKSIDENDDESEDENDPVDDDEEKYQQEIDEFVEQISSWVNQHKNTLSDLSGRNLIPLITAVFNKVFTQLHILRCNFDVKKKNFKDEYLSDMAKRFSYIFINALVSFIRDGDVVNVNVATGARSALVRDLSRLIQKDRTFSKNISDLFDVSKLPNIKKPIRDDMFVKFVATMWEHPIFKFPDGLYSSIKGVEKESGKDELSFLSNSGDFIRYYLEQSGKDRVVTHEAYQWATENKDDAMAIYNRLNELKMRNSSIIDKIEGNGYIGRLYKGIGWMLNEESED</sequence>
<dbReference type="EMBL" id="RJLS01000010">
    <property type="protein sequence ID" value="RNM23667.1"/>
    <property type="molecule type" value="Genomic_DNA"/>
</dbReference>
<evidence type="ECO:0000313" key="3">
    <source>
        <dbReference type="Proteomes" id="UP000271870"/>
    </source>
</evidence>
<name>A0ABX9WTB0_9GAMM</name>
<feature type="compositionally biased region" description="Acidic residues" evidence="1">
    <location>
        <begin position="583"/>
        <end position="599"/>
    </location>
</feature>
<evidence type="ECO:0008006" key="4">
    <source>
        <dbReference type="Google" id="ProtNLM"/>
    </source>
</evidence>
<dbReference type="NCBIfam" id="NF041743">
    <property type="entry name" value="RdrA"/>
    <property type="match status" value="1"/>
</dbReference>
<feature type="region of interest" description="Disordered" evidence="1">
    <location>
        <begin position="580"/>
        <end position="599"/>
    </location>
</feature>
<organism evidence="2 3">
    <name type="scientific">Dickeya undicola</name>
    <dbReference type="NCBI Taxonomy" id="1577887"/>
    <lineage>
        <taxon>Bacteria</taxon>
        <taxon>Pseudomonadati</taxon>
        <taxon>Pseudomonadota</taxon>
        <taxon>Gammaproteobacteria</taxon>
        <taxon>Enterobacterales</taxon>
        <taxon>Pectobacteriaceae</taxon>
        <taxon>Dickeya</taxon>
    </lineage>
</organism>
<dbReference type="RefSeq" id="WP_123250821.1">
    <property type="nucleotide sequence ID" value="NZ_RJLS01000010.1"/>
</dbReference>
<proteinExistence type="predicted"/>
<gene>
    <name evidence="2" type="ORF">EFS38_10940</name>
</gene>
<comment type="caution">
    <text evidence="2">The sequence shown here is derived from an EMBL/GenBank/DDBJ whole genome shotgun (WGS) entry which is preliminary data.</text>
</comment>
<keyword evidence="3" id="KW-1185">Reference proteome</keyword>
<protein>
    <recommendedName>
        <fullName evidence="4">ATP-binding protein</fullName>
    </recommendedName>
</protein>
<accession>A0ABX9WTB0</accession>